<dbReference type="AlphaFoldDB" id="A0A103XEV7"/>
<evidence type="ECO:0000259" key="5">
    <source>
        <dbReference type="Pfam" id="PF00462"/>
    </source>
</evidence>
<dbReference type="PROSITE" id="PS51354">
    <property type="entry name" value="GLUTAREDOXIN_2"/>
    <property type="match status" value="1"/>
</dbReference>
<dbReference type="EMBL" id="LEKV01005210">
    <property type="protein sequence ID" value="KVH89431.1"/>
    <property type="molecule type" value="Genomic_DNA"/>
</dbReference>
<organism evidence="6 7">
    <name type="scientific">Cynara cardunculus var. scolymus</name>
    <name type="common">Globe artichoke</name>
    <name type="synonym">Cynara scolymus</name>
    <dbReference type="NCBI Taxonomy" id="59895"/>
    <lineage>
        <taxon>Eukaryota</taxon>
        <taxon>Viridiplantae</taxon>
        <taxon>Streptophyta</taxon>
        <taxon>Embryophyta</taxon>
        <taxon>Tracheophyta</taxon>
        <taxon>Spermatophyta</taxon>
        <taxon>Magnoliopsida</taxon>
        <taxon>eudicotyledons</taxon>
        <taxon>Gunneridae</taxon>
        <taxon>Pentapetalae</taxon>
        <taxon>asterids</taxon>
        <taxon>campanulids</taxon>
        <taxon>Asterales</taxon>
        <taxon>Asteraceae</taxon>
        <taxon>Carduoideae</taxon>
        <taxon>Cardueae</taxon>
        <taxon>Carduinae</taxon>
        <taxon>Cynara</taxon>
    </lineage>
</organism>
<evidence type="ECO:0000256" key="2">
    <source>
        <dbReference type="ARBA" id="ARBA00007568"/>
    </source>
</evidence>
<dbReference type="CDD" id="cd03419">
    <property type="entry name" value="GRX_GRXh_1_2_like"/>
    <property type="match status" value="1"/>
</dbReference>
<comment type="subcellular location">
    <subcellularLocation>
        <location evidence="1">Cytoplasm</location>
    </subcellularLocation>
</comment>
<dbReference type="Gramene" id="KVH89431">
    <property type="protein sequence ID" value="KVH89431"/>
    <property type="gene ID" value="Ccrd_008573"/>
</dbReference>
<proteinExistence type="inferred from homology"/>
<keyword evidence="4" id="KW-0676">Redox-active center</keyword>
<dbReference type="Gene3D" id="3.40.30.10">
    <property type="entry name" value="Glutaredoxin"/>
    <property type="match status" value="1"/>
</dbReference>
<dbReference type="InterPro" id="IPR011905">
    <property type="entry name" value="GlrX-like_pln_2"/>
</dbReference>
<dbReference type="GO" id="GO:0005737">
    <property type="term" value="C:cytoplasm"/>
    <property type="evidence" value="ECO:0007669"/>
    <property type="project" value="UniProtKB-SubCell"/>
</dbReference>
<dbReference type="Proteomes" id="UP000243975">
    <property type="component" value="Unassembled WGS sequence"/>
</dbReference>
<reference evidence="6 7" key="1">
    <citation type="journal article" date="2016" name="Sci. Rep.">
        <title>The genome sequence of the outbreeding globe artichoke constructed de novo incorporating a phase-aware low-pass sequencing strategy of F1 progeny.</title>
        <authorList>
            <person name="Scaglione D."/>
            <person name="Reyes-Chin-Wo S."/>
            <person name="Acquadro A."/>
            <person name="Froenicke L."/>
            <person name="Portis E."/>
            <person name="Beitel C."/>
            <person name="Tirone M."/>
            <person name="Mauro R."/>
            <person name="Lo Monaco A."/>
            <person name="Mauromicale G."/>
            <person name="Faccioli P."/>
            <person name="Cattivelli L."/>
            <person name="Rieseberg L."/>
            <person name="Michelmore R."/>
            <person name="Lanteri S."/>
        </authorList>
    </citation>
    <scope>NUCLEOTIDE SEQUENCE [LARGE SCALE GENOMIC DNA]</scope>
    <source>
        <strain evidence="6">2C</strain>
    </source>
</reference>
<dbReference type="SUPFAM" id="SSF52833">
    <property type="entry name" value="Thioredoxin-like"/>
    <property type="match status" value="1"/>
</dbReference>
<dbReference type="InterPro" id="IPR036249">
    <property type="entry name" value="Thioredoxin-like_sf"/>
</dbReference>
<dbReference type="InterPro" id="IPR002109">
    <property type="entry name" value="Glutaredoxin"/>
</dbReference>
<sequence length="223" mass="25617">MTTVMSLLSENPVVIFSKTTCCISHSIIALIRKFGANPTIYELDELPNGQVIERELMGFGCSPSVPAVFVGKKFVGGANEIISWRVISVTFCQDLRVLSSVSVLYKARRIYLSRWMEQQKNTLIKESSGGHLLDGDIISFQTLTSLLELVTCLILRQADRPNNSNVRLKLRPTKLRSETNHQFLHPRRHIFRRKRPHRINILLGWLCCFTDLYIHGHRNEKER</sequence>
<keyword evidence="7" id="KW-1185">Reference proteome</keyword>
<evidence type="ECO:0000256" key="3">
    <source>
        <dbReference type="ARBA" id="ARBA00022490"/>
    </source>
</evidence>
<dbReference type="STRING" id="59895.A0A103XEV7"/>
<protein>
    <submittedName>
        <fullName evidence="6">Glutaredoxin</fullName>
    </submittedName>
</protein>
<gene>
    <name evidence="6" type="ORF">Ccrd_008573</name>
</gene>
<evidence type="ECO:0000313" key="6">
    <source>
        <dbReference type="EMBL" id="KVH89431.1"/>
    </source>
</evidence>
<evidence type="ECO:0000256" key="4">
    <source>
        <dbReference type="ARBA" id="ARBA00023284"/>
    </source>
</evidence>
<evidence type="ECO:0000256" key="1">
    <source>
        <dbReference type="ARBA" id="ARBA00004496"/>
    </source>
</evidence>
<evidence type="ECO:0000313" key="7">
    <source>
        <dbReference type="Proteomes" id="UP000243975"/>
    </source>
</evidence>
<comment type="caution">
    <text evidence="6">The sequence shown here is derived from an EMBL/GenBank/DDBJ whole genome shotgun (WGS) entry which is preliminary data.</text>
</comment>
<dbReference type="Pfam" id="PF00462">
    <property type="entry name" value="Glutaredoxin"/>
    <property type="match status" value="1"/>
</dbReference>
<comment type="similarity">
    <text evidence="2">Belongs to the glutaredoxin family. CC-type subfamily.</text>
</comment>
<name>A0A103XEV7_CYNCS</name>
<dbReference type="PANTHER" id="PTHR10168">
    <property type="entry name" value="GLUTAREDOXIN"/>
    <property type="match status" value="1"/>
</dbReference>
<accession>A0A103XEV7</accession>
<keyword evidence="3" id="KW-0963">Cytoplasm</keyword>
<feature type="domain" description="Glutaredoxin" evidence="5">
    <location>
        <begin position="13"/>
        <end position="75"/>
    </location>
</feature>